<feature type="coiled-coil region" evidence="2">
    <location>
        <begin position="108"/>
        <end position="149"/>
    </location>
</feature>
<dbReference type="PANTHER" id="PTHR19920:SF0">
    <property type="entry name" value="CYTOSOLIC IRON-SULFUR PROTEIN ASSEMBLY PROTEIN CIAO1-RELATED"/>
    <property type="match status" value="1"/>
</dbReference>
<organism evidence="3 4">
    <name type="scientific">Paramecium octaurelia</name>
    <dbReference type="NCBI Taxonomy" id="43137"/>
    <lineage>
        <taxon>Eukaryota</taxon>
        <taxon>Sar</taxon>
        <taxon>Alveolata</taxon>
        <taxon>Ciliophora</taxon>
        <taxon>Intramacronucleata</taxon>
        <taxon>Oligohymenophorea</taxon>
        <taxon>Peniculida</taxon>
        <taxon>Parameciidae</taxon>
        <taxon>Paramecium</taxon>
    </lineage>
</organism>
<gene>
    <name evidence="3" type="ORF">POCTA_138.1.T0620021</name>
</gene>
<dbReference type="OMA" id="SIEFEHY"/>
<sequence length="481" mass="56112">MHKFQFSASSNKNLIMEECFKGIQLEMELSFKRIDDFLDQIVVDNERSLNQKKLKCQKLRVVEQNESLHILQLLHIDNSQFVIQLTNQVTSSIKISIDNQIKVQSIEYQQLYENFQKQKIKKQQLNETIKIKDQQLQSHQLQIEQLKQTQAKELIVQQSPQQIQNQFQYELVQNSIKQQEPCVAIATNSDCSIVVAGCKTEIKVFEFKQDVLTQAQLLSEHTKGVCTLNFMKKSNQFISGSDDNLIIIWSMNQSNQWVCQQKLNEHTKGIYCLVLNNNEDLIISGSCDKTIKFWMNKNGWLCQQTITDHTGTIYGLSLNQQQNKVISCGYDKQILIIEQSQQDSQWIVIQKIKVETNGSRLCFINDNVFTFQPDSSEQMHVYEINDTNKQYLKTKDVLVKYSKDGYSLFPQQHIKSKWLLVNKNGIYVNLIKTNENQEFSIQQSIQFGSAYLFGHLSDDGQFLMTWDDISKEIQIRKYHEI</sequence>
<dbReference type="FunFam" id="2.130.10.10:FF:001434">
    <property type="entry name" value="Uncharacterized protein"/>
    <property type="match status" value="1"/>
</dbReference>
<dbReference type="OrthoDB" id="308556at2759"/>
<dbReference type="GO" id="GO:0097361">
    <property type="term" value="C:cytosolic [4Fe-4S] assembly targeting complex"/>
    <property type="evidence" value="ECO:0007669"/>
    <property type="project" value="TreeGrafter"/>
</dbReference>
<dbReference type="PANTHER" id="PTHR19920">
    <property type="entry name" value="WD40 PROTEIN CIAO1"/>
    <property type="match status" value="1"/>
</dbReference>
<comment type="caution">
    <text evidence="3">The sequence shown here is derived from an EMBL/GenBank/DDBJ whole genome shotgun (WGS) entry which is preliminary data.</text>
</comment>
<proteinExistence type="predicted"/>
<reference evidence="3" key="1">
    <citation type="submission" date="2021-01" db="EMBL/GenBank/DDBJ databases">
        <authorList>
            <consortium name="Genoscope - CEA"/>
            <person name="William W."/>
        </authorList>
    </citation>
    <scope>NUCLEOTIDE SEQUENCE</scope>
</reference>
<dbReference type="PROSITE" id="PS50294">
    <property type="entry name" value="WD_REPEATS_REGION"/>
    <property type="match status" value="2"/>
</dbReference>
<feature type="repeat" description="WD" evidence="1">
    <location>
        <begin position="218"/>
        <end position="252"/>
    </location>
</feature>
<protein>
    <submittedName>
        <fullName evidence="3">Uncharacterized protein</fullName>
    </submittedName>
</protein>
<evidence type="ECO:0000256" key="2">
    <source>
        <dbReference type="SAM" id="Coils"/>
    </source>
</evidence>
<dbReference type="PROSITE" id="PS50082">
    <property type="entry name" value="WD_REPEATS_2"/>
    <property type="match status" value="2"/>
</dbReference>
<keyword evidence="4" id="KW-1185">Reference proteome</keyword>
<dbReference type="GO" id="GO:0016226">
    <property type="term" value="P:iron-sulfur cluster assembly"/>
    <property type="evidence" value="ECO:0007669"/>
    <property type="project" value="TreeGrafter"/>
</dbReference>
<evidence type="ECO:0000313" key="4">
    <source>
        <dbReference type="Proteomes" id="UP000683925"/>
    </source>
</evidence>
<name>A0A8S1VFE5_PAROT</name>
<dbReference type="EMBL" id="CAJJDP010000061">
    <property type="protein sequence ID" value="CAD8173446.1"/>
    <property type="molecule type" value="Genomic_DNA"/>
</dbReference>
<dbReference type="SMART" id="SM00320">
    <property type="entry name" value="WD40"/>
    <property type="match status" value="4"/>
</dbReference>
<accession>A0A8S1VFE5</accession>
<feature type="repeat" description="WD" evidence="1">
    <location>
        <begin position="263"/>
        <end position="294"/>
    </location>
</feature>
<dbReference type="InterPro" id="IPR001680">
    <property type="entry name" value="WD40_rpt"/>
</dbReference>
<keyword evidence="1" id="KW-0853">WD repeat</keyword>
<evidence type="ECO:0000313" key="3">
    <source>
        <dbReference type="EMBL" id="CAD8173446.1"/>
    </source>
</evidence>
<dbReference type="AlphaFoldDB" id="A0A8S1VFE5"/>
<dbReference type="Pfam" id="PF00400">
    <property type="entry name" value="WD40"/>
    <property type="match status" value="3"/>
</dbReference>
<dbReference type="Proteomes" id="UP000683925">
    <property type="component" value="Unassembled WGS sequence"/>
</dbReference>
<keyword evidence="2" id="KW-0175">Coiled coil</keyword>
<evidence type="ECO:0000256" key="1">
    <source>
        <dbReference type="PROSITE-ProRule" id="PRU00221"/>
    </source>
</evidence>